<evidence type="ECO:0000313" key="2">
    <source>
        <dbReference type="Proteomes" id="UP000774326"/>
    </source>
</evidence>
<evidence type="ECO:0000313" key="1">
    <source>
        <dbReference type="EMBL" id="KAH3686465.1"/>
    </source>
</evidence>
<dbReference type="Proteomes" id="UP000774326">
    <property type="component" value="Unassembled WGS sequence"/>
</dbReference>
<gene>
    <name evidence="1" type="ORF">WICPIJ_002552</name>
</gene>
<organism evidence="1 2">
    <name type="scientific">Wickerhamomyces pijperi</name>
    <name type="common">Yeast</name>
    <name type="synonym">Pichia pijperi</name>
    <dbReference type="NCBI Taxonomy" id="599730"/>
    <lineage>
        <taxon>Eukaryota</taxon>
        <taxon>Fungi</taxon>
        <taxon>Dikarya</taxon>
        <taxon>Ascomycota</taxon>
        <taxon>Saccharomycotina</taxon>
        <taxon>Saccharomycetes</taxon>
        <taxon>Phaffomycetales</taxon>
        <taxon>Wickerhamomycetaceae</taxon>
        <taxon>Wickerhamomyces</taxon>
    </lineage>
</organism>
<reference evidence="1" key="1">
    <citation type="journal article" date="2021" name="Open Biol.">
        <title>Shared evolutionary footprints suggest mitochondrial oxidative damage underlies multiple complex I losses in fungi.</title>
        <authorList>
            <person name="Schikora-Tamarit M.A."/>
            <person name="Marcet-Houben M."/>
            <person name="Nosek J."/>
            <person name="Gabaldon T."/>
        </authorList>
    </citation>
    <scope>NUCLEOTIDE SEQUENCE</scope>
    <source>
        <strain evidence="1">CBS2887</strain>
    </source>
</reference>
<sequence length="97" mass="10605">MKLSTTNWSVSLDDFQVVKSLTLDSGVSFLAPEAFFKGENSSDLSTSRQPNLRNSMSLKTSKINCSNLIPFGSVGLINPPLTVSKYGIFLKAMWNGK</sequence>
<keyword evidence="2" id="KW-1185">Reference proteome</keyword>
<comment type="caution">
    <text evidence="1">The sequence shown here is derived from an EMBL/GenBank/DDBJ whole genome shotgun (WGS) entry which is preliminary data.</text>
</comment>
<accession>A0A9P8TPQ2</accession>
<reference evidence="1" key="2">
    <citation type="submission" date="2021-01" db="EMBL/GenBank/DDBJ databases">
        <authorList>
            <person name="Schikora-Tamarit M.A."/>
        </authorList>
    </citation>
    <scope>NUCLEOTIDE SEQUENCE</scope>
    <source>
        <strain evidence="1">CBS2887</strain>
    </source>
</reference>
<protein>
    <submittedName>
        <fullName evidence="1">Uncharacterized protein</fullName>
    </submittedName>
</protein>
<name>A0A9P8TPQ2_WICPI</name>
<dbReference type="EMBL" id="JAEUBG010001424">
    <property type="protein sequence ID" value="KAH3686465.1"/>
    <property type="molecule type" value="Genomic_DNA"/>
</dbReference>
<proteinExistence type="predicted"/>
<dbReference type="AlphaFoldDB" id="A0A9P8TPQ2"/>